<evidence type="ECO:0000256" key="4">
    <source>
        <dbReference type="ARBA" id="ARBA00022692"/>
    </source>
</evidence>
<dbReference type="InterPro" id="IPR000917">
    <property type="entry name" value="Sulfatase_N"/>
</dbReference>
<dbReference type="Pfam" id="PF00884">
    <property type="entry name" value="Sulfatase"/>
    <property type="match status" value="1"/>
</dbReference>
<evidence type="ECO:0000313" key="9">
    <source>
        <dbReference type="EMBL" id="HJB37309.1"/>
    </source>
</evidence>
<dbReference type="AlphaFoldDB" id="A0A9D2RZ44"/>
<feature type="transmembrane region" description="Helical" evidence="7">
    <location>
        <begin position="114"/>
        <end position="134"/>
    </location>
</feature>
<evidence type="ECO:0000256" key="6">
    <source>
        <dbReference type="ARBA" id="ARBA00023136"/>
    </source>
</evidence>
<dbReference type="PANTHER" id="PTHR47371">
    <property type="entry name" value="LIPOTEICHOIC ACID SYNTHASE"/>
    <property type="match status" value="1"/>
</dbReference>
<dbReference type="SUPFAM" id="SSF53649">
    <property type="entry name" value="Alkaline phosphatase-like"/>
    <property type="match status" value="1"/>
</dbReference>
<comment type="caution">
    <text evidence="9">The sequence shown here is derived from an EMBL/GenBank/DDBJ whole genome shotgun (WGS) entry which is preliminary data.</text>
</comment>
<dbReference type="InterPro" id="IPR050448">
    <property type="entry name" value="OpgB/LTA_synthase_biosynth"/>
</dbReference>
<evidence type="ECO:0000256" key="5">
    <source>
        <dbReference type="ARBA" id="ARBA00022989"/>
    </source>
</evidence>
<comment type="subcellular location">
    <subcellularLocation>
        <location evidence="1">Cell membrane</location>
        <topology evidence="1">Multi-pass membrane protein</topology>
    </subcellularLocation>
</comment>
<evidence type="ECO:0000256" key="3">
    <source>
        <dbReference type="ARBA" id="ARBA00022475"/>
    </source>
</evidence>
<feature type="transmembrane region" description="Helical" evidence="7">
    <location>
        <begin position="62"/>
        <end position="85"/>
    </location>
</feature>
<dbReference type="PANTHER" id="PTHR47371:SF3">
    <property type="entry name" value="PHOSPHOGLYCEROL TRANSFERASE I"/>
    <property type="match status" value="1"/>
</dbReference>
<dbReference type="InterPro" id="IPR017850">
    <property type="entry name" value="Alkaline_phosphatase_core_sf"/>
</dbReference>
<feature type="transmembrane region" description="Helical" evidence="7">
    <location>
        <begin position="37"/>
        <end position="55"/>
    </location>
</feature>
<dbReference type="EMBL" id="DWXZ01000089">
    <property type="protein sequence ID" value="HJB37309.1"/>
    <property type="molecule type" value="Genomic_DNA"/>
</dbReference>
<organism evidence="9 10">
    <name type="scientific">Candidatus Acutalibacter ornithocaccae</name>
    <dbReference type="NCBI Taxonomy" id="2838416"/>
    <lineage>
        <taxon>Bacteria</taxon>
        <taxon>Bacillati</taxon>
        <taxon>Bacillota</taxon>
        <taxon>Clostridia</taxon>
        <taxon>Eubacteriales</taxon>
        <taxon>Acutalibacteraceae</taxon>
        <taxon>Acutalibacter</taxon>
    </lineage>
</organism>
<dbReference type="Proteomes" id="UP000824214">
    <property type="component" value="Unassembled WGS sequence"/>
</dbReference>
<reference evidence="9" key="1">
    <citation type="journal article" date="2021" name="PeerJ">
        <title>Extensive microbial diversity within the chicken gut microbiome revealed by metagenomics and culture.</title>
        <authorList>
            <person name="Gilroy R."/>
            <person name="Ravi A."/>
            <person name="Getino M."/>
            <person name="Pursley I."/>
            <person name="Horton D.L."/>
            <person name="Alikhan N.F."/>
            <person name="Baker D."/>
            <person name="Gharbi K."/>
            <person name="Hall N."/>
            <person name="Watson M."/>
            <person name="Adriaenssens E.M."/>
            <person name="Foster-Nyarko E."/>
            <person name="Jarju S."/>
            <person name="Secka A."/>
            <person name="Antonio M."/>
            <person name="Oren A."/>
            <person name="Chaudhuri R.R."/>
            <person name="La Ragione R."/>
            <person name="Hildebrand F."/>
            <person name="Pallen M.J."/>
        </authorList>
    </citation>
    <scope>NUCLEOTIDE SEQUENCE</scope>
    <source>
        <strain evidence="9">ChiBcolR8-3208</strain>
    </source>
</reference>
<feature type="transmembrane region" description="Helical" evidence="7">
    <location>
        <begin position="146"/>
        <end position="163"/>
    </location>
</feature>
<evidence type="ECO:0000313" key="10">
    <source>
        <dbReference type="Proteomes" id="UP000824214"/>
    </source>
</evidence>
<keyword evidence="4 7" id="KW-0812">Transmembrane</keyword>
<proteinExistence type="predicted"/>
<protein>
    <submittedName>
        <fullName evidence="9">LTA synthase family protein</fullName>
    </submittedName>
</protein>
<keyword evidence="6 7" id="KW-0472">Membrane</keyword>
<evidence type="ECO:0000256" key="2">
    <source>
        <dbReference type="ARBA" id="ARBA00004936"/>
    </source>
</evidence>
<dbReference type="GO" id="GO:0005886">
    <property type="term" value="C:plasma membrane"/>
    <property type="evidence" value="ECO:0007669"/>
    <property type="project" value="UniProtKB-SubCell"/>
</dbReference>
<dbReference type="CDD" id="cd16015">
    <property type="entry name" value="LTA_synthase"/>
    <property type="match status" value="1"/>
</dbReference>
<dbReference type="Gene3D" id="3.30.1120.170">
    <property type="match status" value="1"/>
</dbReference>
<gene>
    <name evidence="9" type="ORF">H9942_04480</name>
</gene>
<name>A0A9D2RZ44_9FIRM</name>
<comment type="pathway">
    <text evidence="2">Cell wall biogenesis; lipoteichoic acid biosynthesis.</text>
</comment>
<keyword evidence="3" id="KW-1003">Cell membrane</keyword>
<sequence>MAWASLPLCFCGLVLFDAALRFFYRAAGSTRFLDWRAFVFTGAWSLLLTGAAALLPPLGRRIAMGVYAVFFGLLSVVHGVMFNIFGEFFTFSDTNFAGDGAKFFSLSYLNLRKALVASIVLAMLLLAVGAWLVPKRQPGKPRWPRLAGASGAILLSLVSAVLLNRSLLPQADTMTWGNLFDPSSEEQAYKDFTDSNRCLLLAGLYQYTVRDFVVSFGLEASPVDLNSLDQFYEERAGQVSGENEYTGLYEGKSLLMVMLESIDTWLLTPEYMPNLYALQQQGTNFVHNYTPLFLSAGTFNTEFISQTGLLPSVTGLSSSIYSTNSFPFSLAHQFSQQGYTVGSFHTASAGIYSRGSIHQNLGMTYHSGAEMGMDDYMLDSQMMEGYDMFVPEGPFFSYIITYSGHGPYTEEMGNISAPHWEAAQAAVAQSGVESTPANLEEYTHAVAHAMETDQFIGELVAQLEADGRLEDTVLLFYTDHYGKYLTDKEFLYQLKGVSADSPELYRTPCFFYAKGQQPQTVEKYVAPVDLAPTIVNLFGLGTDTRYYMGDDMFGDQGGVVLFPDGGWYDGETYYTSDYQGEVTQEMRDTSAMARRREEASFNTLRADYFARREIS</sequence>
<accession>A0A9D2RZ44</accession>
<evidence type="ECO:0000256" key="7">
    <source>
        <dbReference type="SAM" id="Phobius"/>
    </source>
</evidence>
<evidence type="ECO:0000259" key="8">
    <source>
        <dbReference type="Pfam" id="PF00884"/>
    </source>
</evidence>
<dbReference type="Gene3D" id="3.40.720.10">
    <property type="entry name" value="Alkaline Phosphatase, subunit A"/>
    <property type="match status" value="1"/>
</dbReference>
<evidence type="ECO:0000256" key="1">
    <source>
        <dbReference type="ARBA" id="ARBA00004651"/>
    </source>
</evidence>
<feature type="domain" description="Sulfatase N-terminal" evidence="8">
    <location>
        <begin position="269"/>
        <end position="539"/>
    </location>
</feature>
<reference evidence="9" key="2">
    <citation type="submission" date="2021-04" db="EMBL/GenBank/DDBJ databases">
        <authorList>
            <person name="Gilroy R."/>
        </authorList>
    </citation>
    <scope>NUCLEOTIDE SEQUENCE</scope>
    <source>
        <strain evidence="9">ChiBcolR8-3208</strain>
    </source>
</reference>
<keyword evidence="5 7" id="KW-1133">Transmembrane helix</keyword>